<reference evidence="9" key="1">
    <citation type="submission" date="2016-11" db="EMBL/GenBank/DDBJ databases">
        <title>Complete Genome Sequence of alachlor-degrading Sphingomonas sp. strain JJ-A5.</title>
        <authorList>
            <person name="Lee H."/>
            <person name="Ka J.-O."/>
        </authorList>
    </citation>
    <scope>NUCLEOTIDE SEQUENCE [LARGE SCALE GENOMIC DNA]</scope>
    <source>
        <strain evidence="9">JJ-A5</strain>
    </source>
</reference>
<dbReference type="GO" id="GO:0046872">
    <property type="term" value="F:metal ion binding"/>
    <property type="evidence" value="ECO:0007669"/>
    <property type="project" value="UniProtKB-KW"/>
</dbReference>
<dbReference type="InterPro" id="IPR036922">
    <property type="entry name" value="Rieske_2Fe-2S_sf"/>
</dbReference>
<dbReference type="GO" id="GO:0051537">
    <property type="term" value="F:2 iron, 2 sulfur cluster binding"/>
    <property type="evidence" value="ECO:0007669"/>
    <property type="project" value="UniProtKB-KW"/>
</dbReference>
<dbReference type="EMBL" id="CP018221">
    <property type="protein sequence ID" value="API59157.1"/>
    <property type="molecule type" value="Genomic_DNA"/>
</dbReference>
<sequence>MSETWHPLVPEAEFPEDGKLATRVGGWFVLAARTDDGFHAVNDRCTHQAALLSGGRIRRGAIMCPLHGARFEVATGRCIGAAYPDLRTFPVRVNGDGMIEVAVPDAPPGMDELPVTL</sequence>
<dbReference type="PANTHER" id="PTHR21496:SF0">
    <property type="entry name" value="RIESKE DOMAIN-CONTAINING PROTEIN"/>
    <property type="match status" value="1"/>
</dbReference>
<dbReference type="SUPFAM" id="SSF50022">
    <property type="entry name" value="ISP domain"/>
    <property type="match status" value="1"/>
</dbReference>
<evidence type="ECO:0000313" key="9">
    <source>
        <dbReference type="Proteomes" id="UP000182063"/>
    </source>
</evidence>
<dbReference type="PROSITE" id="PS51296">
    <property type="entry name" value="RIESKE"/>
    <property type="match status" value="1"/>
</dbReference>
<evidence type="ECO:0000256" key="3">
    <source>
        <dbReference type="ARBA" id="ARBA00023004"/>
    </source>
</evidence>
<accession>A0A1L3ZU70</accession>
<dbReference type="Pfam" id="PF00355">
    <property type="entry name" value="Rieske"/>
    <property type="match status" value="1"/>
</dbReference>
<name>A0A1L3ZU70_9SPHN</name>
<evidence type="ECO:0000256" key="6">
    <source>
        <dbReference type="ARBA" id="ARBA00038001"/>
    </source>
</evidence>
<evidence type="ECO:0000313" key="8">
    <source>
        <dbReference type="EMBL" id="API59157.1"/>
    </source>
</evidence>
<dbReference type="OrthoDB" id="9800167at2"/>
<dbReference type="AlphaFoldDB" id="A0A1L3ZU70"/>
<dbReference type="KEGG" id="sphj:BSL82_07435"/>
<dbReference type="RefSeq" id="WP_072596709.1">
    <property type="nucleotide sequence ID" value="NZ_CP018221.1"/>
</dbReference>
<keyword evidence="2" id="KW-0479">Metal-binding</keyword>
<organism evidence="8 9">
    <name type="scientific">Tardibacter chloracetimidivorans</name>
    <dbReference type="NCBI Taxonomy" id="1921510"/>
    <lineage>
        <taxon>Bacteria</taxon>
        <taxon>Pseudomonadati</taxon>
        <taxon>Pseudomonadota</taxon>
        <taxon>Alphaproteobacteria</taxon>
        <taxon>Sphingomonadales</taxon>
        <taxon>Sphingomonadaceae</taxon>
        <taxon>Tardibacter</taxon>
    </lineage>
</organism>
<keyword evidence="1" id="KW-0001">2Fe-2S</keyword>
<comment type="cofactor">
    <cofactor evidence="5">
        <name>[2Fe-2S] cluster</name>
        <dbReference type="ChEBI" id="CHEBI:190135"/>
    </cofactor>
</comment>
<evidence type="ECO:0000256" key="4">
    <source>
        <dbReference type="ARBA" id="ARBA00023014"/>
    </source>
</evidence>
<dbReference type="CDD" id="cd03467">
    <property type="entry name" value="Rieske"/>
    <property type="match status" value="1"/>
</dbReference>
<dbReference type="STRING" id="1921510.BSL82_07435"/>
<keyword evidence="9" id="KW-1185">Reference proteome</keyword>
<keyword evidence="3" id="KW-0408">Iron</keyword>
<dbReference type="InterPro" id="IPR017941">
    <property type="entry name" value="Rieske_2Fe-2S"/>
</dbReference>
<dbReference type="Gene3D" id="2.102.10.10">
    <property type="entry name" value="Rieske [2Fe-2S] iron-sulphur domain"/>
    <property type="match status" value="1"/>
</dbReference>
<evidence type="ECO:0000256" key="1">
    <source>
        <dbReference type="ARBA" id="ARBA00022714"/>
    </source>
</evidence>
<evidence type="ECO:0000256" key="2">
    <source>
        <dbReference type="ARBA" id="ARBA00022723"/>
    </source>
</evidence>
<comment type="similarity">
    <text evidence="6">Belongs to the bacterial ring-hydroxylating dioxygenase ferredoxin component family.</text>
</comment>
<dbReference type="PANTHER" id="PTHR21496">
    <property type="entry name" value="FERREDOXIN-RELATED"/>
    <property type="match status" value="1"/>
</dbReference>
<keyword evidence="4" id="KW-0411">Iron-sulfur</keyword>
<protein>
    <submittedName>
        <fullName evidence="8">(2Fe-2S)-binding protein</fullName>
    </submittedName>
</protein>
<gene>
    <name evidence="8" type="ORF">BSL82_07435</name>
</gene>
<dbReference type="Proteomes" id="UP000182063">
    <property type="component" value="Chromosome"/>
</dbReference>
<proteinExistence type="inferred from homology"/>
<evidence type="ECO:0000256" key="5">
    <source>
        <dbReference type="ARBA" id="ARBA00034078"/>
    </source>
</evidence>
<feature type="domain" description="Rieske" evidence="7">
    <location>
        <begin position="5"/>
        <end position="100"/>
    </location>
</feature>
<evidence type="ECO:0000259" key="7">
    <source>
        <dbReference type="PROSITE" id="PS51296"/>
    </source>
</evidence>